<feature type="compositionally biased region" description="Acidic residues" evidence="3">
    <location>
        <begin position="618"/>
        <end position="629"/>
    </location>
</feature>
<dbReference type="InterPro" id="IPR027417">
    <property type="entry name" value="P-loop_NTPase"/>
</dbReference>
<dbReference type="SUPFAM" id="SSF52540">
    <property type="entry name" value="P-loop containing nucleoside triphosphate hydrolases"/>
    <property type="match status" value="1"/>
</dbReference>
<dbReference type="PROSITE" id="PS51194">
    <property type="entry name" value="HELICASE_CTER"/>
    <property type="match status" value="1"/>
</dbReference>
<dbReference type="InterPro" id="IPR001650">
    <property type="entry name" value="Helicase_C-like"/>
</dbReference>
<keyword evidence="1" id="KW-0378">Hydrolase</keyword>
<evidence type="ECO:0000259" key="4">
    <source>
        <dbReference type="PROSITE" id="PS51194"/>
    </source>
</evidence>
<dbReference type="Pfam" id="PF26076">
    <property type="entry name" value="WHD_DDX60"/>
    <property type="match status" value="1"/>
</dbReference>
<proteinExistence type="predicted"/>
<dbReference type="PANTHER" id="PTHR44533:SF4">
    <property type="entry name" value="DEAD_H RNA HELICASE, PUTATIVE-RELATED"/>
    <property type="match status" value="1"/>
</dbReference>
<keyword evidence="2" id="KW-0067">ATP-binding</keyword>
<evidence type="ECO:0000256" key="1">
    <source>
        <dbReference type="ARBA" id="ARBA00022801"/>
    </source>
</evidence>
<dbReference type="InterPro" id="IPR052431">
    <property type="entry name" value="SKI2_subfamily_helicases"/>
</dbReference>
<reference evidence="5 6" key="1">
    <citation type="submission" date="2018-06" db="EMBL/GenBank/DDBJ databases">
        <title>Fusarium incarnatum-equiseti species complex species 28.</title>
        <authorList>
            <person name="Gardiner D.M."/>
        </authorList>
    </citation>
    <scope>NUCLEOTIDE SEQUENCE [LARGE SCALE GENOMIC DNA]</scope>
    <source>
        <strain evidence="5 6">FIESC_28</strain>
    </source>
</reference>
<feature type="compositionally biased region" description="Polar residues" evidence="3">
    <location>
        <begin position="632"/>
        <end position="643"/>
    </location>
</feature>
<dbReference type="SMART" id="SM00490">
    <property type="entry name" value="HELICc"/>
    <property type="match status" value="1"/>
</dbReference>
<comment type="caution">
    <text evidence="5">The sequence shown here is derived from an EMBL/GenBank/DDBJ whole genome shotgun (WGS) entry which is preliminary data.</text>
</comment>
<dbReference type="CDD" id="cd18795">
    <property type="entry name" value="SF2_C_Ski2"/>
    <property type="match status" value="1"/>
</dbReference>
<organism evidence="5 6">
    <name type="scientific">Fusarium coffeatum</name>
    <dbReference type="NCBI Taxonomy" id="231269"/>
    <lineage>
        <taxon>Eukaryota</taxon>
        <taxon>Fungi</taxon>
        <taxon>Dikarya</taxon>
        <taxon>Ascomycota</taxon>
        <taxon>Pezizomycotina</taxon>
        <taxon>Sordariomycetes</taxon>
        <taxon>Hypocreomycetidae</taxon>
        <taxon>Hypocreales</taxon>
        <taxon>Nectriaceae</taxon>
        <taxon>Fusarium</taxon>
        <taxon>Fusarium incarnatum-equiseti species complex</taxon>
    </lineage>
</organism>
<dbReference type="GO" id="GO:0016787">
    <property type="term" value="F:hydrolase activity"/>
    <property type="evidence" value="ECO:0007669"/>
    <property type="project" value="UniProtKB-KW"/>
</dbReference>
<sequence length="675" mass="75656">MEGENSSFPTLQVSLGNPRSSDEPVAAPERHFTTLFPLICELDTLGALPALVFNYDRQECEQCVQHMLSQLKAAEDDFKEKDQAWRQKVQKFEQWRKQKESGPSLDRSKTIEGNLSKLDLAREEASIETSVWESFDPNAPLDRFSFADTKKAQQSQLNDMVCSLSKDKVASWLVDALRRGLGVHHAGMNRRYRQVVEMLFRQGYLRVVVATGTLALGINMPCKTVVFSGDSVFLSPQNYRQASGRAGRRGFDLLGNIVFNGIRPERVHEIMSSRLPALKGQFPISTTLILRLLGLLDGTKNCDFAVNAVHSLLSQTRLYLGGPEAEMSVKHHLRFSIEYLRRQNLISAKGAPVNFAGLVGHLYFTENAVFASTPYFGVERTSKIAAVAARSSSEIFLRRLPDSAEKLLVRHNQDTLSIFKDYVESYINQHLGDKPDRELPLTKVSSVPKDACKPSFMGGNRPIVRSPFAALSGFGDNFTSIKELCSDVRSGVFLEESAIPFIPIYPHDTHTEFNAYLYDFFKHGSLPVLVRDNRIKQGDVWFHLKDFSLTLKTIVTSLKGVMSAEEDYDWDVLHEDDNQMDEQGVGLDEFEIQNPSEVVDKTPKLSAKSKSKIKVADSWDDDESEESENESIGSTAANTSGNLSEGDRKGGLMFVLKAFKLLEEEFGEKFYKIGA</sequence>
<feature type="compositionally biased region" description="Polar residues" evidence="3">
    <location>
        <begin position="1"/>
        <end position="19"/>
    </location>
</feature>
<keyword evidence="2" id="KW-0347">Helicase</keyword>
<dbReference type="Proteomes" id="UP000253153">
    <property type="component" value="Unassembled WGS sequence"/>
</dbReference>
<dbReference type="InterPro" id="IPR059032">
    <property type="entry name" value="WHD_DDX60"/>
</dbReference>
<accession>A0A366QKD0</accession>
<evidence type="ECO:0000256" key="3">
    <source>
        <dbReference type="SAM" id="MobiDB-lite"/>
    </source>
</evidence>
<dbReference type="GO" id="GO:0004386">
    <property type="term" value="F:helicase activity"/>
    <property type="evidence" value="ECO:0007669"/>
    <property type="project" value="UniProtKB-KW"/>
</dbReference>
<dbReference type="GO" id="GO:0005737">
    <property type="term" value="C:cytoplasm"/>
    <property type="evidence" value="ECO:0007669"/>
    <property type="project" value="TreeGrafter"/>
</dbReference>
<dbReference type="PANTHER" id="PTHR44533">
    <property type="entry name" value="DEAD/H RNA HELICASE, PUTATIVE-RELATED"/>
    <property type="match status" value="1"/>
</dbReference>
<dbReference type="OrthoDB" id="2320933at2759"/>
<gene>
    <name evidence="5" type="ORF">FIESC28_11376</name>
</gene>
<keyword evidence="6" id="KW-1185">Reference proteome</keyword>
<keyword evidence="2" id="KW-0547">Nucleotide-binding</keyword>
<dbReference type="Gene3D" id="3.40.50.300">
    <property type="entry name" value="P-loop containing nucleotide triphosphate hydrolases"/>
    <property type="match status" value="1"/>
</dbReference>
<protein>
    <recommendedName>
        <fullName evidence="4">Helicase C-terminal domain-containing protein</fullName>
    </recommendedName>
</protein>
<dbReference type="RefSeq" id="XP_031010442.1">
    <property type="nucleotide sequence ID" value="XM_031165500.1"/>
</dbReference>
<evidence type="ECO:0000256" key="2">
    <source>
        <dbReference type="ARBA" id="ARBA00022806"/>
    </source>
</evidence>
<feature type="region of interest" description="Disordered" evidence="3">
    <location>
        <begin position="616"/>
        <end position="647"/>
    </location>
</feature>
<feature type="domain" description="Helicase C-terminal" evidence="4">
    <location>
        <begin position="151"/>
        <end position="290"/>
    </location>
</feature>
<dbReference type="AlphaFoldDB" id="A0A366QKD0"/>
<name>A0A366QKD0_9HYPO</name>
<dbReference type="Pfam" id="PF00271">
    <property type="entry name" value="Helicase_C"/>
    <property type="match status" value="1"/>
</dbReference>
<dbReference type="EMBL" id="QKXC01000381">
    <property type="protein sequence ID" value="RBR05389.1"/>
    <property type="molecule type" value="Genomic_DNA"/>
</dbReference>
<dbReference type="GeneID" id="42000796"/>
<evidence type="ECO:0000313" key="6">
    <source>
        <dbReference type="Proteomes" id="UP000253153"/>
    </source>
</evidence>
<evidence type="ECO:0000313" key="5">
    <source>
        <dbReference type="EMBL" id="RBR05389.1"/>
    </source>
</evidence>
<feature type="region of interest" description="Disordered" evidence="3">
    <location>
        <begin position="1"/>
        <end position="25"/>
    </location>
</feature>